<evidence type="ECO:0000313" key="7">
    <source>
        <dbReference type="Proteomes" id="UP000051984"/>
    </source>
</evidence>
<keyword evidence="1" id="KW-0805">Transcription regulation</keyword>
<evidence type="ECO:0000313" key="6">
    <source>
        <dbReference type="EMBL" id="KRK12163.1"/>
    </source>
</evidence>
<dbReference type="Pfam" id="PF21993">
    <property type="entry name" value="TetR_C_13_2"/>
    <property type="match status" value="1"/>
</dbReference>
<dbReference type="GO" id="GO:0003677">
    <property type="term" value="F:DNA binding"/>
    <property type="evidence" value="ECO:0007669"/>
    <property type="project" value="UniProtKB-UniRule"/>
</dbReference>
<sequence length="188" mass="20283">MNTREKLVATAADLFQEEGGRATGLSKILAVSGTPKGSLYYYFPEGKEQLIKAAIEYAGAQILARVKQALDRDAAPEIALTGQLAEMAEEMQQHGRLSSHSISLIALETRDDPKLQAACSAVYTQLEDLYTDKLVSAGMSVVPARQLGQFVQATIEGTIMIATTKANPDLLRQTAAHLSYLIKQALTS</sequence>
<dbReference type="InterPro" id="IPR036271">
    <property type="entry name" value="Tet_transcr_reg_TetR-rel_C_sf"/>
</dbReference>
<feature type="domain" description="HTH tetR-type" evidence="5">
    <location>
        <begin position="1"/>
        <end position="61"/>
    </location>
</feature>
<evidence type="ECO:0000256" key="4">
    <source>
        <dbReference type="PROSITE-ProRule" id="PRU00335"/>
    </source>
</evidence>
<dbReference type="PANTHER" id="PTHR47506:SF3">
    <property type="entry name" value="HTH-TYPE TRANSCRIPTIONAL REGULATOR LMRA"/>
    <property type="match status" value="1"/>
</dbReference>
<dbReference type="PANTHER" id="PTHR47506">
    <property type="entry name" value="TRANSCRIPTIONAL REGULATORY PROTEIN"/>
    <property type="match status" value="1"/>
</dbReference>
<dbReference type="SUPFAM" id="SSF48498">
    <property type="entry name" value="Tetracyclin repressor-like, C-terminal domain"/>
    <property type="match status" value="1"/>
</dbReference>
<name>A0A0R1EVZ1_LACZE</name>
<evidence type="ECO:0000256" key="2">
    <source>
        <dbReference type="ARBA" id="ARBA00023125"/>
    </source>
</evidence>
<dbReference type="PATRIC" id="fig|1423816.3.peg.580"/>
<reference evidence="6 7" key="1">
    <citation type="journal article" date="2015" name="Genome Announc.">
        <title>Expanding the biotechnology potential of lactobacilli through comparative genomics of 213 strains and associated genera.</title>
        <authorList>
            <person name="Sun Z."/>
            <person name="Harris H.M."/>
            <person name="McCann A."/>
            <person name="Guo C."/>
            <person name="Argimon S."/>
            <person name="Zhang W."/>
            <person name="Yang X."/>
            <person name="Jeffery I.B."/>
            <person name="Cooney J.C."/>
            <person name="Kagawa T.F."/>
            <person name="Liu W."/>
            <person name="Song Y."/>
            <person name="Salvetti E."/>
            <person name="Wrobel A."/>
            <person name="Rasinkangas P."/>
            <person name="Parkhill J."/>
            <person name="Rea M.C."/>
            <person name="O'Sullivan O."/>
            <person name="Ritari J."/>
            <person name="Douillard F.P."/>
            <person name="Paul Ross R."/>
            <person name="Yang R."/>
            <person name="Briner A.E."/>
            <person name="Felis G.E."/>
            <person name="de Vos W.M."/>
            <person name="Barrangou R."/>
            <person name="Klaenhammer T.R."/>
            <person name="Caufield P.W."/>
            <person name="Cui Y."/>
            <person name="Zhang H."/>
            <person name="O'Toole P.W."/>
        </authorList>
    </citation>
    <scope>NUCLEOTIDE SEQUENCE [LARGE SCALE GENOMIC DNA]</scope>
    <source>
        <strain evidence="6 7">DSM 20178</strain>
    </source>
</reference>
<dbReference type="Pfam" id="PF00440">
    <property type="entry name" value="TetR_N"/>
    <property type="match status" value="1"/>
</dbReference>
<dbReference type="InterPro" id="IPR009057">
    <property type="entry name" value="Homeodomain-like_sf"/>
</dbReference>
<feature type="DNA-binding region" description="H-T-H motif" evidence="4">
    <location>
        <begin position="24"/>
        <end position="43"/>
    </location>
</feature>
<dbReference type="PROSITE" id="PS50977">
    <property type="entry name" value="HTH_TETR_2"/>
    <property type="match status" value="1"/>
</dbReference>
<evidence type="ECO:0000259" key="5">
    <source>
        <dbReference type="PROSITE" id="PS50977"/>
    </source>
</evidence>
<dbReference type="AlphaFoldDB" id="A0A0R1EVZ1"/>
<dbReference type="Gene3D" id="1.10.357.10">
    <property type="entry name" value="Tetracycline Repressor, domain 2"/>
    <property type="match status" value="1"/>
</dbReference>
<comment type="caution">
    <text evidence="6">The sequence shown here is derived from an EMBL/GenBank/DDBJ whole genome shotgun (WGS) entry which is preliminary data.</text>
</comment>
<evidence type="ECO:0000256" key="3">
    <source>
        <dbReference type="ARBA" id="ARBA00023163"/>
    </source>
</evidence>
<accession>A0A0R1EVZ1</accession>
<organism evidence="6 7">
    <name type="scientific">Lacticaseibacillus zeae DSM 20178 = KCTC 3804</name>
    <dbReference type="NCBI Taxonomy" id="1423816"/>
    <lineage>
        <taxon>Bacteria</taxon>
        <taxon>Bacillati</taxon>
        <taxon>Bacillota</taxon>
        <taxon>Bacilli</taxon>
        <taxon>Lactobacillales</taxon>
        <taxon>Lactobacillaceae</taxon>
        <taxon>Lacticaseibacillus</taxon>
    </lineage>
</organism>
<dbReference type="Proteomes" id="UP000051984">
    <property type="component" value="Unassembled WGS sequence"/>
</dbReference>
<dbReference type="InterPro" id="IPR054156">
    <property type="entry name" value="YxaF_TetR_C"/>
</dbReference>
<dbReference type="RefSeq" id="WP_010491868.1">
    <property type="nucleotide sequence ID" value="NZ_AZCT01000010.1"/>
</dbReference>
<dbReference type="SUPFAM" id="SSF46689">
    <property type="entry name" value="Homeodomain-like"/>
    <property type="match status" value="1"/>
</dbReference>
<keyword evidence="2 4" id="KW-0238">DNA-binding</keyword>
<keyword evidence="3" id="KW-0804">Transcription</keyword>
<dbReference type="EMBL" id="AZCT01000010">
    <property type="protein sequence ID" value="KRK12163.1"/>
    <property type="molecule type" value="Genomic_DNA"/>
</dbReference>
<protein>
    <submittedName>
        <fullName evidence="6">Transcriptional regulator</fullName>
    </submittedName>
</protein>
<gene>
    <name evidence="6" type="ORF">FD51_GL000576</name>
</gene>
<proteinExistence type="predicted"/>
<evidence type="ECO:0000256" key="1">
    <source>
        <dbReference type="ARBA" id="ARBA00023015"/>
    </source>
</evidence>
<dbReference type="InterPro" id="IPR001647">
    <property type="entry name" value="HTH_TetR"/>
</dbReference>
<dbReference type="eggNOG" id="COG1309">
    <property type="taxonomic scope" value="Bacteria"/>
</dbReference>